<dbReference type="Proteomes" id="UP000179807">
    <property type="component" value="Unassembled WGS sequence"/>
</dbReference>
<dbReference type="RefSeq" id="XP_068358652.1">
    <property type="nucleotide sequence ID" value="XM_068505116.1"/>
</dbReference>
<comment type="caution">
    <text evidence="1">The sequence shown here is derived from an EMBL/GenBank/DDBJ whole genome shotgun (WGS) entry which is preliminary data.</text>
</comment>
<organism evidence="1 2">
    <name type="scientific">Tritrichomonas foetus</name>
    <dbReference type="NCBI Taxonomy" id="1144522"/>
    <lineage>
        <taxon>Eukaryota</taxon>
        <taxon>Metamonada</taxon>
        <taxon>Parabasalia</taxon>
        <taxon>Tritrichomonadida</taxon>
        <taxon>Tritrichomonadidae</taxon>
        <taxon>Tritrichomonas</taxon>
    </lineage>
</organism>
<keyword evidence="2" id="KW-1185">Reference proteome</keyword>
<dbReference type="GeneID" id="94839820"/>
<protein>
    <submittedName>
        <fullName evidence="1">Uncharacterized protein</fullName>
    </submittedName>
</protein>
<proteinExistence type="predicted"/>
<accession>A0A1J4K739</accession>
<dbReference type="VEuPathDB" id="TrichDB:TRFO_26718"/>
<sequence length="224" mass="26268">MQQQDTTSIFLHGIVEQMMFVDMYDTPSVIAERLLLPINYEYLYVSKGRILSPLLSLGMQGISKNDDIYVVQRKSNNKNHHFNLITSEGDSNHHDQILAISKKHQRQTEDEFRKKIEARYGNRFKDTDTVYEQMFYAMNPKTTNEFARLTDLFKMKVESNTAAFRRICKNIEISEFSEKDDNQLKNLKEKDFPTVVPQKAHEPSTDFMPIILPDLRQESSMKNF</sequence>
<dbReference type="EMBL" id="MLAK01000755">
    <property type="protein sequence ID" value="OHT05516.1"/>
    <property type="molecule type" value="Genomic_DNA"/>
</dbReference>
<gene>
    <name evidence="1" type="ORF">TRFO_26718</name>
</gene>
<name>A0A1J4K739_9EUKA</name>
<reference evidence="1" key="1">
    <citation type="submission" date="2016-10" db="EMBL/GenBank/DDBJ databases">
        <authorList>
            <person name="Benchimol M."/>
            <person name="Almeida L.G."/>
            <person name="Vasconcelos A.T."/>
            <person name="Perreira-Neves A."/>
            <person name="Rosa I.A."/>
            <person name="Tasca T."/>
            <person name="Bogo M.R."/>
            <person name="de Souza W."/>
        </authorList>
    </citation>
    <scope>NUCLEOTIDE SEQUENCE [LARGE SCALE GENOMIC DNA]</scope>
    <source>
        <strain evidence="1">K</strain>
    </source>
</reference>
<evidence type="ECO:0000313" key="1">
    <source>
        <dbReference type="EMBL" id="OHT05516.1"/>
    </source>
</evidence>
<dbReference type="AlphaFoldDB" id="A0A1J4K739"/>
<evidence type="ECO:0000313" key="2">
    <source>
        <dbReference type="Proteomes" id="UP000179807"/>
    </source>
</evidence>